<name>A0ABP9SGC5_9ACTN</name>
<dbReference type="InterPro" id="IPR050622">
    <property type="entry name" value="CPA3_antiporter_subunitB"/>
</dbReference>
<feature type="transmembrane region" description="Helical" evidence="8">
    <location>
        <begin position="270"/>
        <end position="295"/>
    </location>
</feature>
<keyword evidence="3" id="KW-1003">Cell membrane</keyword>
<dbReference type="Proteomes" id="UP001501570">
    <property type="component" value="Unassembled WGS sequence"/>
</dbReference>
<feature type="compositionally biased region" description="Basic and acidic residues" evidence="7">
    <location>
        <begin position="104"/>
        <end position="118"/>
    </location>
</feature>
<organism evidence="10 11">
    <name type="scientific">Rugosimonospora acidiphila</name>
    <dbReference type="NCBI Taxonomy" id="556531"/>
    <lineage>
        <taxon>Bacteria</taxon>
        <taxon>Bacillati</taxon>
        <taxon>Actinomycetota</taxon>
        <taxon>Actinomycetes</taxon>
        <taxon>Micromonosporales</taxon>
        <taxon>Micromonosporaceae</taxon>
        <taxon>Rugosimonospora</taxon>
    </lineage>
</organism>
<feature type="domain" description="Na+/H+ antiporter MnhB subunit-related protein" evidence="9">
    <location>
        <begin position="167"/>
        <end position="288"/>
    </location>
</feature>
<evidence type="ECO:0000256" key="1">
    <source>
        <dbReference type="ARBA" id="ARBA00004651"/>
    </source>
</evidence>
<feature type="transmembrane region" description="Helical" evidence="8">
    <location>
        <begin position="170"/>
        <end position="191"/>
    </location>
</feature>
<sequence>MSQPEPFEREPRHRLVRGLVLSGGVAAALIAAVLSLPRGNNPLPGIARRAMTVALPDWHTTEPVSEVVYGTRGFDTFGETFLLLAAVVGVGLITRAREPRRGFIGEQLAGRREQRRTDPAQVQGSTDQRQAEQAEAGESGRGRRPASPDNEPLGAPGLENAEAMTVVVRAAVRTVAPLLTMAGLYLVAWGYTPGGGFPGGAVALGVVMLTYVSLGYRRVEPWLRPGVIEPIELGGALAIVLIGALGLALSGSFSANFLPLAPAATIRSGGVMQAFSVVELVEVATGLVLAVFGLLGMGHDWEPRDSGTARTGRRAGGRSAGRGEHGERP</sequence>
<gene>
    <name evidence="10" type="ORF">GCM10023322_63530</name>
</gene>
<dbReference type="InterPro" id="IPR007182">
    <property type="entry name" value="MnhB"/>
</dbReference>
<feature type="region of interest" description="Disordered" evidence="7">
    <location>
        <begin position="104"/>
        <end position="156"/>
    </location>
</feature>
<accession>A0ABP9SGC5</accession>
<protein>
    <recommendedName>
        <fullName evidence="9">Na+/H+ antiporter MnhB subunit-related protein domain-containing protein</fullName>
    </recommendedName>
</protein>
<dbReference type="Pfam" id="PF04039">
    <property type="entry name" value="MnhB"/>
    <property type="match status" value="1"/>
</dbReference>
<keyword evidence="5 8" id="KW-1133">Transmembrane helix</keyword>
<evidence type="ECO:0000256" key="3">
    <source>
        <dbReference type="ARBA" id="ARBA00022475"/>
    </source>
</evidence>
<evidence type="ECO:0000256" key="7">
    <source>
        <dbReference type="SAM" id="MobiDB-lite"/>
    </source>
</evidence>
<feature type="transmembrane region" description="Helical" evidence="8">
    <location>
        <begin position="197"/>
        <end position="216"/>
    </location>
</feature>
<evidence type="ECO:0000313" key="10">
    <source>
        <dbReference type="EMBL" id="GAA5195869.1"/>
    </source>
</evidence>
<evidence type="ECO:0000256" key="4">
    <source>
        <dbReference type="ARBA" id="ARBA00022692"/>
    </source>
</evidence>
<feature type="transmembrane region" description="Helical" evidence="8">
    <location>
        <begin position="76"/>
        <end position="94"/>
    </location>
</feature>
<evidence type="ECO:0000256" key="5">
    <source>
        <dbReference type="ARBA" id="ARBA00022989"/>
    </source>
</evidence>
<proteinExistence type="inferred from homology"/>
<dbReference type="RefSeq" id="WP_345635869.1">
    <property type="nucleotide sequence ID" value="NZ_BAABJQ010000025.1"/>
</dbReference>
<evidence type="ECO:0000256" key="6">
    <source>
        <dbReference type="ARBA" id="ARBA00023136"/>
    </source>
</evidence>
<dbReference type="PANTHER" id="PTHR33932">
    <property type="entry name" value="NA(+)/H(+) ANTIPORTER SUBUNIT B"/>
    <property type="match status" value="1"/>
</dbReference>
<evidence type="ECO:0000313" key="11">
    <source>
        <dbReference type="Proteomes" id="UP001501570"/>
    </source>
</evidence>
<reference evidence="11" key="1">
    <citation type="journal article" date="2019" name="Int. J. Syst. Evol. Microbiol.">
        <title>The Global Catalogue of Microorganisms (GCM) 10K type strain sequencing project: providing services to taxonomists for standard genome sequencing and annotation.</title>
        <authorList>
            <consortium name="The Broad Institute Genomics Platform"/>
            <consortium name="The Broad Institute Genome Sequencing Center for Infectious Disease"/>
            <person name="Wu L."/>
            <person name="Ma J."/>
        </authorList>
    </citation>
    <scope>NUCLEOTIDE SEQUENCE [LARGE SCALE GENOMIC DNA]</scope>
    <source>
        <strain evidence="11">JCM 18304</strain>
    </source>
</reference>
<dbReference type="EMBL" id="BAABJQ010000025">
    <property type="protein sequence ID" value="GAA5195869.1"/>
    <property type="molecule type" value="Genomic_DNA"/>
</dbReference>
<feature type="transmembrane region" description="Helical" evidence="8">
    <location>
        <begin position="15"/>
        <end position="36"/>
    </location>
</feature>
<evidence type="ECO:0000256" key="2">
    <source>
        <dbReference type="ARBA" id="ARBA00009425"/>
    </source>
</evidence>
<evidence type="ECO:0000256" key="8">
    <source>
        <dbReference type="SAM" id="Phobius"/>
    </source>
</evidence>
<dbReference type="PANTHER" id="PTHR33932:SF4">
    <property type="entry name" value="NA(+)_H(+) ANTIPORTER SUBUNIT B"/>
    <property type="match status" value="1"/>
</dbReference>
<comment type="caution">
    <text evidence="10">The sequence shown here is derived from an EMBL/GenBank/DDBJ whole genome shotgun (WGS) entry which is preliminary data.</text>
</comment>
<keyword evidence="4 8" id="KW-0812">Transmembrane</keyword>
<comment type="subcellular location">
    <subcellularLocation>
        <location evidence="1">Cell membrane</location>
        <topology evidence="1">Multi-pass membrane protein</topology>
    </subcellularLocation>
</comment>
<feature type="transmembrane region" description="Helical" evidence="8">
    <location>
        <begin position="236"/>
        <end position="258"/>
    </location>
</feature>
<comment type="similarity">
    <text evidence="2">Belongs to the CPA3 antiporters (TC 2.A.63) subunit B family.</text>
</comment>
<keyword evidence="6 8" id="KW-0472">Membrane</keyword>
<evidence type="ECO:0000259" key="9">
    <source>
        <dbReference type="Pfam" id="PF04039"/>
    </source>
</evidence>
<feature type="region of interest" description="Disordered" evidence="7">
    <location>
        <begin position="303"/>
        <end position="329"/>
    </location>
</feature>
<keyword evidence="11" id="KW-1185">Reference proteome</keyword>